<feature type="domain" description="RNase H type-1" evidence="1">
    <location>
        <begin position="17"/>
        <end position="117"/>
    </location>
</feature>
<gene>
    <name evidence="2" type="ORF">PVK06_047979</name>
</gene>
<dbReference type="Gene3D" id="3.30.420.10">
    <property type="entry name" value="Ribonuclease H-like superfamily/Ribonuclease H"/>
    <property type="match status" value="1"/>
</dbReference>
<organism evidence="2 3">
    <name type="scientific">Gossypium arboreum</name>
    <name type="common">Tree cotton</name>
    <name type="synonym">Gossypium nanking</name>
    <dbReference type="NCBI Taxonomy" id="29729"/>
    <lineage>
        <taxon>Eukaryota</taxon>
        <taxon>Viridiplantae</taxon>
        <taxon>Streptophyta</taxon>
        <taxon>Embryophyta</taxon>
        <taxon>Tracheophyta</taxon>
        <taxon>Spermatophyta</taxon>
        <taxon>Magnoliopsida</taxon>
        <taxon>eudicotyledons</taxon>
        <taxon>Gunneridae</taxon>
        <taxon>Pentapetalae</taxon>
        <taxon>rosids</taxon>
        <taxon>malvids</taxon>
        <taxon>Malvales</taxon>
        <taxon>Malvaceae</taxon>
        <taxon>Malvoideae</taxon>
        <taxon>Gossypium</taxon>
    </lineage>
</organism>
<dbReference type="Proteomes" id="UP001358586">
    <property type="component" value="Chromosome 13"/>
</dbReference>
<evidence type="ECO:0000313" key="3">
    <source>
        <dbReference type="Proteomes" id="UP001358586"/>
    </source>
</evidence>
<dbReference type="PANTHER" id="PTHR47723">
    <property type="entry name" value="OS05G0353850 PROTEIN"/>
    <property type="match status" value="1"/>
</dbReference>
<dbReference type="CDD" id="cd06222">
    <property type="entry name" value="RNase_H_like"/>
    <property type="match status" value="1"/>
</dbReference>
<protein>
    <recommendedName>
        <fullName evidence="1">RNase H type-1 domain-containing protein</fullName>
    </recommendedName>
</protein>
<dbReference type="InterPro" id="IPR044730">
    <property type="entry name" value="RNase_H-like_dom_plant"/>
</dbReference>
<comment type="caution">
    <text evidence="2">The sequence shown here is derived from an EMBL/GenBank/DDBJ whole genome shotgun (WGS) entry which is preliminary data.</text>
</comment>
<dbReference type="EMBL" id="JARKNE010000013">
    <property type="protein sequence ID" value="KAK5771737.1"/>
    <property type="molecule type" value="Genomic_DNA"/>
</dbReference>
<proteinExistence type="predicted"/>
<dbReference type="Pfam" id="PF13456">
    <property type="entry name" value="RVT_3"/>
    <property type="match status" value="1"/>
</dbReference>
<name>A0ABR0MGN8_GOSAR</name>
<dbReference type="InterPro" id="IPR053151">
    <property type="entry name" value="RNase_H-like"/>
</dbReference>
<keyword evidence="3" id="KW-1185">Reference proteome</keyword>
<sequence length="160" mass="18374">MLMERAIHLQVSLLSTAVARNVHCKWLLGIGRNIGRCSVEQAELWAIYDELQFAWDLKWKEVTVDTDCATTINNILDGLKRYRNRDSISRIQELCKGDWQVLIKQISREANFASHILVGIMKEFPINPQVFHVTPVKVVDQIYLDIQSLHSNSIDISISL</sequence>
<dbReference type="InterPro" id="IPR002156">
    <property type="entry name" value="RNaseH_domain"/>
</dbReference>
<dbReference type="InterPro" id="IPR036397">
    <property type="entry name" value="RNaseH_sf"/>
</dbReference>
<dbReference type="SUPFAM" id="SSF53098">
    <property type="entry name" value="Ribonuclease H-like"/>
    <property type="match status" value="1"/>
</dbReference>
<evidence type="ECO:0000259" key="1">
    <source>
        <dbReference type="Pfam" id="PF13456"/>
    </source>
</evidence>
<dbReference type="InterPro" id="IPR012337">
    <property type="entry name" value="RNaseH-like_sf"/>
</dbReference>
<evidence type="ECO:0000313" key="2">
    <source>
        <dbReference type="EMBL" id="KAK5771737.1"/>
    </source>
</evidence>
<dbReference type="PANTHER" id="PTHR47723:SF13">
    <property type="entry name" value="PUTATIVE-RELATED"/>
    <property type="match status" value="1"/>
</dbReference>
<accession>A0ABR0MGN8</accession>
<reference evidence="2 3" key="1">
    <citation type="submission" date="2023-03" db="EMBL/GenBank/DDBJ databases">
        <title>WGS of Gossypium arboreum.</title>
        <authorList>
            <person name="Yu D."/>
        </authorList>
    </citation>
    <scope>NUCLEOTIDE SEQUENCE [LARGE SCALE GENOMIC DNA]</scope>
    <source>
        <tissue evidence="2">Leaf</tissue>
    </source>
</reference>